<evidence type="ECO:0000313" key="1">
    <source>
        <dbReference type="EMBL" id="MEA5257573.1"/>
    </source>
</evidence>
<dbReference type="RefSeq" id="WP_323248042.1">
    <property type="nucleotide sequence ID" value="NZ_JAYFUL010000008.1"/>
</dbReference>
<dbReference type="EMBL" id="JAYFUL010000008">
    <property type="protein sequence ID" value="MEA5257573.1"/>
    <property type="molecule type" value="Genomic_DNA"/>
</dbReference>
<reference evidence="1 2" key="1">
    <citation type="submission" date="2023-12" db="EMBL/GenBank/DDBJ databases">
        <title>Novel species of the genus Arcicella isolated from rivers.</title>
        <authorList>
            <person name="Lu H."/>
        </authorList>
    </citation>
    <scope>NUCLEOTIDE SEQUENCE [LARGE SCALE GENOMIC DNA]</scope>
    <source>
        <strain evidence="1 2">LMG 21963</strain>
    </source>
</reference>
<gene>
    <name evidence="1" type="ORF">VB264_07250</name>
</gene>
<protein>
    <recommendedName>
        <fullName evidence="3">Endonuclease/exonuclease/phosphatase domain-containing protein</fullName>
    </recommendedName>
</protein>
<keyword evidence="2" id="KW-1185">Reference proteome</keyword>
<comment type="caution">
    <text evidence="1">The sequence shown here is derived from an EMBL/GenBank/DDBJ whole genome shotgun (WGS) entry which is preliminary data.</text>
</comment>
<proteinExistence type="predicted"/>
<name>A0ABU5QKK5_9BACT</name>
<organism evidence="1 2">
    <name type="scientific">Arcicella aquatica</name>
    <dbReference type="NCBI Taxonomy" id="217141"/>
    <lineage>
        <taxon>Bacteria</taxon>
        <taxon>Pseudomonadati</taxon>
        <taxon>Bacteroidota</taxon>
        <taxon>Cytophagia</taxon>
        <taxon>Cytophagales</taxon>
        <taxon>Flectobacillaceae</taxon>
        <taxon>Arcicella</taxon>
    </lineage>
</organism>
<evidence type="ECO:0008006" key="3">
    <source>
        <dbReference type="Google" id="ProtNLM"/>
    </source>
</evidence>
<evidence type="ECO:0000313" key="2">
    <source>
        <dbReference type="Proteomes" id="UP001304671"/>
    </source>
</evidence>
<accession>A0ABU5QKK5</accession>
<dbReference type="Proteomes" id="UP001304671">
    <property type="component" value="Unassembled WGS sequence"/>
</dbReference>
<sequence length="88" mass="10373">MEILISESQRFLICVNQQVEYFPADYRRKDSLICGDFNQRESAFLISVNQRVKILVSCAKTVIDFIIFELFEKSISNLHLLNNKTIWK</sequence>